<dbReference type="PANTHER" id="PTHR23288:SF17">
    <property type="entry name" value="RNA POLYMERASE II ELONGATION FACTOR ELL"/>
    <property type="match status" value="1"/>
</dbReference>
<gene>
    <name evidence="5" type="ORF">Mgra_00000184</name>
</gene>
<evidence type="ECO:0000256" key="3">
    <source>
        <dbReference type="SAM" id="MobiDB-lite"/>
    </source>
</evidence>
<comment type="caution">
    <text evidence="5">The sequence shown here is derived from an EMBL/GenBank/DDBJ whole genome shotgun (WGS) entry which is preliminary data.</text>
</comment>
<dbReference type="GO" id="GO:0042795">
    <property type="term" value="P:snRNA transcription by RNA polymerase II"/>
    <property type="evidence" value="ECO:0007669"/>
    <property type="project" value="TreeGrafter"/>
</dbReference>
<evidence type="ECO:0000313" key="5">
    <source>
        <dbReference type="EMBL" id="KAF7640364.1"/>
    </source>
</evidence>
<dbReference type="OrthoDB" id="6284217at2759"/>
<evidence type="ECO:0000313" key="6">
    <source>
        <dbReference type="Proteomes" id="UP000605970"/>
    </source>
</evidence>
<feature type="region of interest" description="Disordered" evidence="3">
    <location>
        <begin position="300"/>
        <end position="375"/>
    </location>
</feature>
<reference evidence="5" key="1">
    <citation type="journal article" date="2020" name="Ecol. Evol.">
        <title>Genome structure and content of the rice root-knot nematode (Meloidogyne graminicola).</title>
        <authorList>
            <person name="Phan N.T."/>
            <person name="Danchin E.G.J."/>
            <person name="Klopp C."/>
            <person name="Perfus-Barbeoch L."/>
            <person name="Kozlowski D.K."/>
            <person name="Koutsovoulos G.D."/>
            <person name="Lopez-Roques C."/>
            <person name="Bouchez O."/>
            <person name="Zahm M."/>
            <person name="Besnard G."/>
            <person name="Bellafiore S."/>
        </authorList>
    </citation>
    <scope>NUCLEOTIDE SEQUENCE</scope>
    <source>
        <strain evidence="5">VN-18</strain>
    </source>
</reference>
<evidence type="ECO:0000256" key="2">
    <source>
        <dbReference type="PROSITE-ProRule" id="PRU01324"/>
    </source>
</evidence>
<dbReference type="Gene3D" id="6.10.140.340">
    <property type="match status" value="1"/>
</dbReference>
<evidence type="ECO:0000256" key="1">
    <source>
        <dbReference type="ARBA" id="ARBA00009171"/>
    </source>
</evidence>
<dbReference type="InterPro" id="IPR031176">
    <property type="entry name" value="ELL/occludin"/>
</dbReference>
<dbReference type="EMBL" id="JABEBT010000001">
    <property type="protein sequence ID" value="KAF7640364.1"/>
    <property type="molecule type" value="Genomic_DNA"/>
</dbReference>
<feature type="compositionally biased region" description="Low complexity" evidence="3">
    <location>
        <begin position="311"/>
        <end position="330"/>
    </location>
</feature>
<comment type="similarity">
    <text evidence="1 2">Belongs to the ELL/occludin family.</text>
</comment>
<feature type="compositionally biased region" description="Polar residues" evidence="3">
    <location>
        <begin position="1"/>
        <end position="19"/>
    </location>
</feature>
<feature type="domain" description="OCEL" evidence="4">
    <location>
        <begin position="379"/>
        <end position="487"/>
    </location>
</feature>
<feature type="region of interest" description="Disordered" evidence="3">
    <location>
        <begin position="1"/>
        <end position="21"/>
    </location>
</feature>
<dbReference type="PROSITE" id="PS51980">
    <property type="entry name" value="OCEL"/>
    <property type="match status" value="1"/>
</dbReference>
<dbReference type="Pfam" id="PF07303">
    <property type="entry name" value="Occludin_ELL"/>
    <property type="match status" value="1"/>
</dbReference>
<keyword evidence="6" id="KW-1185">Reference proteome</keyword>
<accession>A0A8T0A2L4</accession>
<dbReference type="SUPFAM" id="SSF144292">
    <property type="entry name" value="occludin/ELL-like"/>
    <property type="match status" value="1"/>
</dbReference>
<name>A0A8T0A2L4_9BILA</name>
<organism evidence="5 6">
    <name type="scientific">Meloidogyne graminicola</name>
    <dbReference type="NCBI Taxonomy" id="189291"/>
    <lineage>
        <taxon>Eukaryota</taxon>
        <taxon>Metazoa</taxon>
        <taxon>Ecdysozoa</taxon>
        <taxon>Nematoda</taxon>
        <taxon>Chromadorea</taxon>
        <taxon>Rhabditida</taxon>
        <taxon>Tylenchina</taxon>
        <taxon>Tylenchomorpha</taxon>
        <taxon>Tylenchoidea</taxon>
        <taxon>Meloidogynidae</taxon>
        <taxon>Meloidogyninae</taxon>
        <taxon>Meloidogyne</taxon>
    </lineage>
</organism>
<dbReference type="GO" id="GO:0008023">
    <property type="term" value="C:transcription elongation factor complex"/>
    <property type="evidence" value="ECO:0007669"/>
    <property type="project" value="TreeGrafter"/>
</dbReference>
<evidence type="ECO:0000259" key="4">
    <source>
        <dbReference type="PROSITE" id="PS51980"/>
    </source>
</evidence>
<dbReference type="GO" id="GO:0000987">
    <property type="term" value="F:cis-regulatory region sequence-specific DNA binding"/>
    <property type="evidence" value="ECO:0007669"/>
    <property type="project" value="TreeGrafter"/>
</dbReference>
<feature type="compositionally biased region" description="Polar residues" evidence="3">
    <location>
        <begin position="340"/>
        <end position="360"/>
    </location>
</feature>
<protein>
    <submittedName>
        <fullName evidence="5">Occludin_ELL domain-containing protein</fullName>
    </submittedName>
</protein>
<sequence>MLKQNIYQHSNLSSSSAHPEQQDPRFDVFELANENQAQSSLMLKLTDECSAAIRNAVNSKSPIRMHVKNGVILTTYLYLFYRIKVATIEICDRDGSSINFKCSFQNQPATDTICYDPKKNAYRNVGTATTTKIQVQATDKTFAEMKEKTQRLVEAEQQKKAKDISKIQRVSTASKKPIQVHQSSASLIKRNVPTTTAPVHSNTNNFLAKLNALKRTHSPSSLNVETTKVKRVEKPLEKPTPLIAKESRAIKQEVPITKNMEVAMKTVRSNECAVGSRNVSPQYTKKLEFAAANTAKADPFYVPKRRPVHRPPSISPASTTSSTPKTISPPLAIARPASVDSAQLQHSSSCSPEDLINNQEDSNRQHEEGSMTLPTKPSCDWAHKFGKITNRDEAKRYHGIFKEDYPEYRKCYDLMEKVAIEFRTLQTKLTSATSYTERLEVEDQIRSKFASYQCNQTFLQHRVRHSDLRAKLDQIKFRLKEWSDNEKNKYNMEL</sequence>
<proteinExistence type="inferred from homology"/>
<dbReference type="PANTHER" id="PTHR23288">
    <property type="entry name" value="OCCLUDIN AND RNA POLYMERASE II ELONGATION FACTOR ELL"/>
    <property type="match status" value="1"/>
</dbReference>
<dbReference type="InterPro" id="IPR010844">
    <property type="entry name" value="Occludin_ELL"/>
</dbReference>
<dbReference type="Proteomes" id="UP000605970">
    <property type="component" value="Unassembled WGS sequence"/>
</dbReference>
<dbReference type="GO" id="GO:0032968">
    <property type="term" value="P:positive regulation of transcription elongation by RNA polymerase II"/>
    <property type="evidence" value="ECO:0007669"/>
    <property type="project" value="TreeGrafter"/>
</dbReference>
<dbReference type="AlphaFoldDB" id="A0A8T0A2L4"/>